<dbReference type="EMBL" id="VOFY01000011">
    <property type="protein sequence ID" value="KAA8588460.1"/>
    <property type="molecule type" value="Genomic_DNA"/>
</dbReference>
<evidence type="ECO:0000313" key="2">
    <source>
        <dbReference type="Proteomes" id="UP000327493"/>
    </source>
</evidence>
<accession>A0A5J5D677</accession>
<keyword evidence="2" id="KW-1185">Reference proteome</keyword>
<dbReference type="AlphaFoldDB" id="A0A5J5D677"/>
<reference evidence="1 2" key="1">
    <citation type="submission" date="2019-08" db="EMBL/GenBank/DDBJ databases">
        <title>A chromosome-level genome assembly, high-density linkage maps, and genome scans reveal the genomic architecture of hybrid incompatibilities underlying speciation via character displacement in darters (Percidae: Etheostominae).</title>
        <authorList>
            <person name="Moran R.L."/>
            <person name="Catchen J.M."/>
            <person name="Fuller R.C."/>
        </authorList>
    </citation>
    <scope>NUCLEOTIDE SEQUENCE [LARGE SCALE GENOMIC DNA]</scope>
    <source>
        <strain evidence="1">EspeVRDwgs_2016</strain>
        <tissue evidence="1">Muscle</tissue>
    </source>
</reference>
<evidence type="ECO:0000313" key="1">
    <source>
        <dbReference type="EMBL" id="KAA8588460.1"/>
    </source>
</evidence>
<name>A0A5J5D677_9PERO</name>
<comment type="caution">
    <text evidence="1">The sequence shown here is derived from an EMBL/GenBank/DDBJ whole genome shotgun (WGS) entry which is preliminary data.</text>
</comment>
<proteinExistence type="predicted"/>
<organism evidence="1 2">
    <name type="scientific">Etheostoma spectabile</name>
    <name type="common">orangethroat darter</name>
    <dbReference type="NCBI Taxonomy" id="54343"/>
    <lineage>
        <taxon>Eukaryota</taxon>
        <taxon>Metazoa</taxon>
        <taxon>Chordata</taxon>
        <taxon>Craniata</taxon>
        <taxon>Vertebrata</taxon>
        <taxon>Euteleostomi</taxon>
        <taxon>Actinopterygii</taxon>
        <taxon>Neopterygii</taxon>
        <taxon>Teleostei</taxon>
        <taxon>Neoteleostei</taxon>
        <taxon>Acanthomorphata</taxon>
        <taxon>Eupercaria</taxon>
        <taxon>Perciformes</taxon>
        <taxon>Percoidei</taxon>
        <taxon>Percidae</taxon>
        <taxon>Etheostomatinae</taxon>
        <taxon>Etheostoma</taxon>
    </lineage>
</organism>
<protein>
    <submittedName>
        <fullName evidence="1">Uncharacterized protein</fullName>
    </submittedName>
</protein>
<sequence>MQNTNLSLLDHPEPWCPLTPLCTTTQRVPQKIQNVQAWGR</sequence>
<gene>
    <name evidence="1" type="ORF">FQN60_001654</name>
</gene>
<dbReference type="Proteomes" id="UP000327493">
    <property type="component" value="Chromosome 11"/>
</dbReference>